<evidence type="ECO:0000313" key="6">
    <source>
        <dbReference type="EMBL" id="KXZ46644.1"/>
    </source>
</evidence>
<proteinExistence type="inferred from homology"/>
<dbReference type="EMBL" id="LSYV01000043">
    <property type="protein sequence ID" value="KXZ46644.1"/>
    <property type="molecule type" value="Genomic_DNA"/>
</dbReference>
<feature type="compositionally biased region" description="Basic and acidic residues" evidence="5">
    <location>
        <begin position="147"/>
        <end position="159"/>
    </location>
</feature>
<dbReference type="STRING" id="33097.A0A150G9X4"/>
<evidence type="ECO:0000256" key="2">
    <source>
        <dbReference type="ARBA" id="ARBA00006787"/>
    </source>
</evidence>
<dbReference type="PANTHER" id="PTHR10543">
    <property type="entry name" value="BETA-CAROTENE DIOXYGENASE"/>
    <property type="match status" value="1"/>
</dbReference>
<dbReference type="PANTHER" id="PTHR10543:SF138">
    <property type="entry name" value="CAROTENOID OXYGENASE"/>
    <property type="match status" value="1"/>
</dbReference>
<evidence type="ECO:0000256" key="1">
    <source>
        <dbReference type="ARBA" id="ARBA00001954"/>
    </source>
</evidence>
<dbReference type="AlphaFoldDB" id="A0A150G9X4"/>
<comment type="similarity">
    <text evidence="2">Belongs to the carotenoid oxygenase family.</text>
</comment>
<dbReference type="GO" id="GO:0016121">
    <property type="term" value="P:carotene catabolic process"/>
    <property type="evidence" value="ECO:0007669"/>
    <property type="project" value="TreeGrafter"/>
</dbReference>
<feature type="region of interest" description="Disordered" evidence="5">
    <location>
        <begin position="278"/>
        <end position="307"/>
    </location>
</feature>
<feature type="region of interest" description="Disordered" evidence="5">
    <location>
        <begin position="407"/>
        <end position="436"/>
    </location>
</feature>
<accession>A0A150G9X4</accession>
<evidence type="ECO:0000256" key="3">
    <source>
        <dbReference type="ARBA" id="ARBA00022723"/>
    </source>
</evidence>
<protein>
    <submittedName>
        <fullName evidence="6">Uncharacterized protein</fullName>
    </submittedName>
</protein>
<keyword evidence="4" id="KW-0408">Iron</keyword>
<comment type="caution">
    <text evidence="6">The sequence shown here is derived from an EMBL/GenBank/DDBJ whole genome shotgun (WGS) entry which is preliminary data.</text>
</comment>
<sequence>MRDYLAVWAPQYNEYDYYVAPEAVHGTLPDELLGSTLFLIGPGLTEGYGTSVRDPSDADGMVCSLAIGESGRVFFRNRYVRTPSFVTEQALGRRITRGLHDRGAAAVSGLHQQPVLEQPVAASMGRVATGGSGGTGSSGSVSGRPGGSDRGRHSRHDDGGWAQEDEPGARDKAARTRTTDSAAPSTPKPIRLDPLALLGLPPMPPLSSLFNPLDTSFRAPVNANIVFWGGRLLAFSEGGSLPYELHKLSLETVGPFDAGGTLADIGRLVGGYKIVPAPTSSSSSASPPSSGSASSSSSPPSSSQPPAQRLVLMGCAQSGPDVLLRWVELGQDGRPVGQPTAYRLPGAAAMGVKDFWVTQHHYVVVQAPLDLNPQRFVTRASVGSESFIECFDWDPSRPARVHLVPRPHSATAPAPTAAATARTDSPPQERRKSSVLVWPPKGPDAIVVDAPPLLPSRAVGCYSLDPEGGQLVLDAVCTQRAVTAAATAAIGGVSTSTSAGTALASLAGRNGGSLAGAAYHNLYLSASVAEGAGARWAPAQVLVRLRVPAQFGVPSAAGRVEATAASSAGSNNAGVAGWRGATAVGGRRCGSVGTEAWAPGDRAFLGPVVFVPRGSPGAAGTKAQHPQSLPSSPPSRARAGPGDGAAGGPASPLPPLESEVLAAARQAAAAAAAEARLHETAGWLVVTVHDAEAGRASLCVLDAADVAGGPVAVVELPHHLPHVRAVSFTRTYCGPGVSAPPDWRPRGAAA</sequence>
<evidence type="ECO:0000256" key="5">
    <source>
        <dbReference type="SAM" id="MobiDB-lite"/>
    </source>
</evidence>
<dbReference type="GO" id="GO:0046872">
    <property type="term" value="F:metal ion binding"/>
    <property type="evidence" value="ECO:0007669"/>
    <property type="project" value="UniProtKB-KW"/>
</dbReference>
<evidence type="ECO:0000256" key="4">
    <source>
        <dbReference type="ARBA" id="ARBA00023004"/>
    </source>
</evidence>
<feature type="region of interest" description="Disordered" evidence="5">
    <location>
        <begin position="125"/>
        <end position="190"/>
    </location>
</feature>
<evidence type="ECO:0000313" key="7">
    <source>
        <dbReference type="Proteomes" id="UP000075714"/>
    </source>
</evidence>
<organism evidence="6 7">
    <name type="scientific">Gonium pectorale</name>
    <name type="common">Green alga</name>
    <dbReference type="NCBI Taxonomy" id="33097"/>
    <lineage>
        <taxon>Eukaryota</taxon>
        <taxon>Viridiplantae</taxon>
        <taxon>Chlorophyta</taxon>
        <taxon>core chlorophytes</taxon>
        <taxon>Chlorophyceae</taxon>
        <taxon>CS clade</taxon>
        <taxon>Chlamydomonadales</taxon>
        <taxon>Volvocaceae</taxon>
        <taxon>Gonium</taxon>
    </lineage>
</organism>
<dbReference type="InterPro" id="IPR004294">
    <property type="entry name" value="Carotenoid_Oase"/>
</dbReference>
<feature type="compositionally biased region" description="Gly residues" evidence="5">
    <location>
        <begin position="128"/>
        <end position="137"/>
    </location>
</feature>
<dbReference type="OrthoDB" id="1069523at2759"/>
<name>A0A150G9X4_GONPE</name>
<gene>
    <name evidence="6" type="ORF">GPECTOR_42g855</name>
</gene>
<comment type="cofactor">
    <cofactor evidence="1">
        <name>Fe(2+)</name>
        <dbReference type="ChEBI" id="CHEBI:29033"/>
    </cofactor>
</comment>
<dbReference type="Pfam" id="PF03055">
    <property type="entry name" value="RPE65"/>
    <property type="match status" value="2"/>
</dbReference>
<feature type="region of interest" description="Disordered" evidence="5">
    <location>
        <begin position="615"/>
        <end position="655"/>
    </location>
</feature>
<keyword evidence="3" id="KW-0479">Metal-binding</keyword>
<keyword evidence="7" id="KW-1185">Reference proteome</keyword>
<feature type="compositionally biased region" description="Low complexity" evidence="5">
    <location>
        <begin position="407"/>
        <end position="426"/>
    </location>
</feature>
<feature type="compositionally biased region" description="Low complexity" evidence="5">
    <location>
        <begin position="626"/>
        <end position="640"/>
    </location>
</feature>
<feature type="compositionally biased region" description="Basic and acidic residues" evidence="5">
    <location>
        <begin position="167"/>
        <end position="178"/>
    </location>
</feature>
<dbReference type="Proteomes" id="UP000075714">
    <property type="component" value="Unassembled WGS sequence"/>
</dbReference>
<dbReference type="GO" id="GO:0010436">
    <property type="term" value="F:carotenoid dioxygenase activity"/>
    <property type="evidence" value="ECO:0007669"/>
    <property type="project" value="TreeGrafter"/>
</dbReference>
<reference evidence="7" key="1">
    <citation type="journal article" date="2016" name="Nat. Commun.">
        <title>The Gonium pectorale genome demonstrates co-option of cell cycle regulation during the evolution of multicellularity.</title>
        <authorList>
            <person name="Hanschen E.R."/>
            <person name="Marriage T.N."/>
            <person name="Ferris P.J."/>
            <person name="Hamaji T."/>
            <person name="Toyoda A."/>
            <person name="Fujiyama A."/>
            <person name="Neme R."/>
            <person name="Noguchi H."/>
            <person name="Minakuchi Y."/>
            <person name="Suzuki M."/>
            <person name="Kawai-Toyooka H."/>
            <person name="Smith D.R."/>
            <person name="Sparks H."/>
            <person name="Anderson J."/>
            <person name="Bakaric R."/>
            <person name="Luria V."/>
            <person name="Karger A."/>
            <person name="Kirschner M.W."/>
            <person name="Durand P.M."/>
            <person name="Michod R.E."/>
            <person name="Nozaki H."/>
            <person name="Olson B.J."/>
        </authorList>
    </citation>
    <scope>NUCLEOTIDE SEQUENCE [LARGE SCALE GENOMIC DNA]</scope>
    <source>
        <strain evidence="7">NIES-2863</strain>
    </source>
</reference>